<comment type="caution">
    <text evidence="1">The sequence shown here is derived from an EMBL/GenBank/DDBJ whole genome shotgun (WGS) entry which is preliminary data.</text>
</comment>
<evidence type="ECO:0000313" key="1">
    <source>
        <dbReference type="EMBL" id="CAH2018723.1"/>
    </source>
</evidence>
<sequence length="123" mass="13782">MLRKSFTHIDAMSRRKTKYSKLSSGLQKMLDLSTFLSTTLVLPGLRTLLCKQREFSGAAAGHGEYCCVICCYHFDQPSTGSLSRNVGRCASCPDSLPLSYIDKQYLFVIKVYLTKTSVLPHCF</sequence>
<protein>
    <submittedName>
        <fullName evidence="1">Uncharacterized protein</fullName>
    </submittedName>
</protein>
<gene>
    <name evidence="1" type="ORF">ACAOBT_LOCUS36787</name>
</gene>
<evidence type="ECO:0000313" key="2">
    <source>
        <dbReference type="Proteomes" id="UP001152888"/>
    </source>
</evidence>
<dbReference type="EMBL" id="CAKOFQ010009904">
    <property type="protein sequence ID" value="CAH2018723.1"/>
    <property type="molecule type" value="Genomic_DNA"/>
</dbReference>
<dbReference type="AlphaFoldDB" id="A0A9P0QF60"/>
<accession>A0A9P0QF60</accession>
<organism evidence="1 2">
    <name type="scientific">Acanthoscelides obtectus</name>
    <name type="common">Bean weevil</name>
    <name type="synonym">Bruchus obtectus</name>
    <dbReference type="NCBI Taxonomy" id="200917"/>
    <lineage>
        <taxon>Eukaryota</taxon>
        <taxon>Metazoa</taxon>
        <taxon>Ecdysozoa</taxon>
        <taxon>Arthropoda</taxon>
        <taxon>Hexapoda</taxon>
        <taxon>Insecta</taxon>
        <taxon>Pterygota</taxon>
        <taxon>Neoptera</taxon>
        <taxon>Endopterygota</taxon>
        <taxon>Coleoptera</taxon>
        <taxon>Polyphaga</taxon>
        <taxon>Cucujiformia</taxon>
        <taxon>Chrysomeloidea</taxon>
        <taxon>Chrysomelidae</taxon>
        <taxon>Bruchinae</taxon>
        <taxon>Bruchini</taxon>
        <taxon>Acanthoscelides</taxon>
    </lineage>
</organism>
<keyword evidence="2" id="KW-1185">Reference proteome</keyword>
<name>A0A9P0QF60_ACAOB</name>
<dbReference type="Proteomes" id="UP001152888">
    <property type="component" value="Unassembled WGS sequence"/>
</dbReference>
<reference evidence="1" key="1">
    <citation type="submission" date="2022-03" db="EMBL/GenBank/DDBJ databases">
        <authorList>
            <person name="Sayadi A."/>
        </authorList>
    </citation>
    <scope>NUCLEOTIDE SEQUENCE</scope>
</reference>
<proteinExistence type="predicted"/>